<dbReference type="PANTHER" id="PTHR43433">
    <property type="entry name" value="HYDROLASE, ALPHA/BETA FOLD FAMILY PROTEIN"/>
    <property type="match status" value="1"/>
</dbReference>
<dbReference type="InterPro" id="IPR029058">
    <property type="entry name" value="AB_hydrolase_fold"/>
</dbReference>
<evidence type="ECO:0000259" key="1">
    <source>
        <dbReference type="Pfam" id="PF12146"/>
    </source>
</evidence>
<proteinExistence type="predicted"/>
<dbReference type="Pfam" id="PF12146">
    <property type="entry name" value="Hydrolase_4"/>
    <property type="match status" value="1"/>
</dbReference>
<accession>A0A6J7E817</accession>
<dbReference type="InterPro" id="IPR050471">
    <property type="entry name" value="AB_hydrolase"/>
</dbReference>
<evidence type="ECO:0000313" key="2">
    <source>
        <dbReference type="EMBL" id="CAB4879066.1"/>
    </source>
</evidence>
<dbReference type="AlphaFoldDB" id="A0A6J7E817"/>
<dbReference type="Gene3D" id="3.40.50.1820">
    <property type="entry name" value="alpha/beta hydrolase"/>
    <property type="match status" value="1"/>
</dbReference>
<dbReference type="SUPFAM" id="SSF53474">
    <property type="entry name" value="alpha/beta-Hydrolases"/>
    <property type="match status" value="1"/>
</dbReference>
<dbReference type="PANTHER" id="PTHR43433:SF5">
    <property type="entry name" value="AB HYDROLASE-1 DOMAIN-CONTAINING PROTEIN"/>
    <property type="match status" value="1"/>
</dbReference>
<feature type="domain" description="Serine aminopeptidase S33" evidence="1">
    <location>
        <begin position="31"/>
        <end position="129"/>
    </location>
</feature>
<dbReference type="EMBL" id="CAFBLU010000022">
    <property type="protein sequence ID" value="CAB4879066.1"/>
    <property type="molecule type" value="Genomic_DNA"/>
</dbReference>
<protein>
    <submittedName>
        <fullName evidence="2">Unannotated protein</fullName>
    </submittedName>
</protein>
<reference evidence="2" key="1">
    <citation type="submission" date="2020-05" db="EMBL/GenBank/DDBJ databases">
        <authorList>
            <person name="Chiriac C."/>
            <person name="Salcher M."/>
            <person name="Ghai R."/>
            <person name="Kavagutti S V."/>
        </authorList>
    </citation>
    <scope>NUCLEOTIDE SEQUENCE</scope>
</reference>
<organism evidence="2">
    <name type="scientific">freshwater metagenome</name>
    <dbReference type="NCBI Taxonomy" id="449393"/>
    <lineage>
        <taxon>unclassified sequences</taxon>
        <taxon>metagenomes</taxon>
        <taxon>ecological metagenomes</taxon>
    </lineage>
</organism>
<dbReference type="InterPro" id="IPR022742">
    <property type="entry name" value="Hydrolase_4"/>
</dbReference>
<sequence>MGNKRPAPAPPAETGREQGLEWARFNPPDSPLGGVLILHGAGSRKENHYDVARQMTGAGLSAICFDQRGHGASDGPMDERLLDDVVSVAGLFGQLPIGLRGSSMGGFVALGAARAANATAVVAICPTTAAQFGEGVRAGRMGFEADPVAIASVLDRGEPEPPDVPVLLLHADGDEIVPVSRSRELAPLLTNSASRYIEVPGGHHRSLQHDPDFVSLSVKFLAKHIPT</sequence>
<name>A0A6J7E817_9ZZZZ</name>
<gene>
    <name evidence="2" type="ORF">UFOPK3444_01220</name>
</gene>